<evidence type="ECO:0000313" key="4">
    <source>
        <dbReference type="Proteomes" id="UP000008810"/>
    </source>
</evidence>
<dbReference type="Gramene" id="KQJ90409">
    <property type="protein sequence ID" value="KQJ90409"/>
    <property type="gene ID" value="BRADI_4g31336v3"/>
</dbReference>
<dbReference type="GeneID" id="100831896"/>
<organism evidence="2">
    <name type="scientific">Brachypodium distachyon</name>
    <name type="common">Purple false brome</name>
    <name type="synonym">Trachynia distachya</name>
    <dbReference type="NCBI Taxonomy" id="15368"/>
    <lineage>
        <taxon>Eukaryota</taxon>
        <taxon>Viridiplantae</taxon>
        <taxon>Streptophyta</taxon>
        <taxon>Embryophyta</taxon>
        <taxon>Tracheophyta</taxon>
        <taxon>Spermatophyta</taxon>
        <taxon>Magnoliopsida</taxon>
        <taxon>Liliopsida</taxon>
        <taxon>Poales</taxon>
        <taxon>Poaceae</taxon>
        <taxon>BOP clade</taxon>
        <taxon>Pooideae</taxon>
        <taxon>Stipodae</taxon>
        <taxon>Brachypodieae</taxon>
        <taxon>Brachypodium</taxon>
    </lineage>
</organism>
<dbReference type="FunCoup" id="A0A0Q3PLW5">
    <property type="interactions" value="1491"/>
</dbReference>
<reference evidence="3" key="3">
    <citation type="submission" date="2018-08" db="UniProtKB">
        <authorList>
            <consortium name="EnsemblPlants"/>
        </authorList>
    </citation>
    <scope>IDENTIFICATION</scope>
    <source>
        <strain evidence="3">cv. Bd21</strain>
    </source>
</reference>
<accession>A0A0Q3PLW5</accession>
<dbReference type="Proteomes" id="UP000008810">
    <property type="component" value="Chromosome 4"/>
</dbReference>
<sequence>MTSVFPGAQLYMGKGAESRRGEGNETNQAEASMASSPQQGQAQGGGGGWTAEQFWSLLDKADRRFARVRDLPLFGRHEPEEYGKAFRIYTQLWRMQQEHRHRLLDAGLRRWQVGEIAARIAHLYYSQYQRTSDTALLSEAFVFYHAVLDRAYFLDDHLGGPTKHLRFLARFLLVALLLARRAHTVPRLATNIRALLDESKKTLQEAEYKEWKHVVQEISRFLRADSSFMNMRPLRYSYAFDHPPDTLPTIPPTVKKRGLLLSDAILCSYYHNEVKYTDLTIDTFRMLQCLEWEPCGSFALDNGYSAHDESGQNHPNLLKDLRDAALPPNPLKTVLYRPSVTHFLTVLATKCEELPSNGMMLIYLSAAGEVGSSGFGPDTSERVVSSFNKFDISNTRPINSKEDNEPCLWLGCRESEGSNCIYPCDLIPFTRRPLFLVIDSSVSSTFKSIHGTEKGEATAMLLSPSSRSSSVGFSGDSTRQSGSQFTMFLTAPLQAFCFVIGNNGLDIDRDFYNKAEELLSLSLNEWAMTLVASTSLLPVWIEVLGDPLLRRLLLRFIFCRATLSLLKASNDKVECLPSCVPPLPESVGEESMLSQCCVMRVASFFGATDQFSFSEVTTWPDIEDATSSGGAGKEL</sequence>
<dbReference type="EMBL" id="CM000883">
    <property type="protein sequence ID" value="KQJ90409.1"/>
    <property type="molecule type" value="Genomic_DNA"/>
</dbReference>
<dbReference type="PIRSF" id="PIRSF013022">
    <property type="entry name" value="UCP013022"/>
    <property type="match status" value="1"/>
</dbReference>
<dbReference type="OrthoDB" id="525027at2759"/>
<dbReference type="GO" id="GO:0006351">
    <property type="term" value="P:DNA-templated transcription"/>
    <property type="evidence" value="ECO:0007669"/>
    <property type="project" value="InterPro"/>
</dbReference>
<feature type="region of interest" description="Disordered" evidence="1">
    <location>
        <begin position="11"/>
        <end position="48"/>
    </location>
</feature>
<feature type="compositionally biased region" description="Polar residues" evidence="1">
    <location>
        <begin position="24"/>
        <end position="37"/>
    </location>
</feature>
<evidence type="ECO:0008006" key="5">
    <source>
        <dbReference type="Google" id="ProtNLM"/>
    </source>
</evidence>
<dbReference type="InterPro" id="IPR016607">
    <property type="entry name" value="SCAI_metazoan/Viridiplantae"/>
</dbReference>
<keyword evidence="4" id="KW-1185">Reference proteome</keyword>
<dbReference type="ExpressionAtlas" id="A0A0Q3PLW5">
    <property type="expression patterns" value="baseline"/>
</dbReference>
<dbReference type="STRING" id="15368.A0A0Q3PLW5"/>
<evidence type="ECO:0000256" key="1">
    <source>
        <dbReference type="SAM" id="MobiDB-lite"/>
    </source>
</evidence>
<dbReference type="PANTHER" id="PTHR21243">
    <property type="entry name" value="PROTEIN SCAI"/>
    <property type="match status" value="1"/>
</dbReference>
<dbReference type="InterPro" id="IPR022709">
    <property type="entry name" value="SCAI"/>
</dbReference>
<dbReference type="AlphaFoldDB" id="A0A0Q3PLW5"/>
<name>A0A0Q3PLW5_BRADI</name>
<dbReference type="KEGG" id="bdi:100831896"/>
<reference evidence="2 3" key="1">
    <citation type="journal article" date="2010" name="Nature">
        <title>Genome sequencing and analysis of the model grass Brachypodium distachyon.</title>
        <authorList>
            <consortium name="International Brachypodium Initiative"/>
        </authorList>
    </citation>
    <scope>NUCLEOTIDE SEQUENCE [LARGE SCALE GENOMIC DNA]</scope>
    <source>
        <strain evidence="2 3">Bd21</strain>
    </source>
</reference>
<dbReference type="EnsemblPlants" id="KQJ90409">
    <property type="protein sequence ID" value="KQJ90409"/>
    <property type="gene ID" value="BRADI_4g31336v3"/>
</dbReference>
<evidence type="ECO:0000313" key="3">
    <source>
        <dbReference type="EnsemblPlants" id="KQJ90409"/>
    </source>
</evidence>
<protein>
    <recommendedName>
        <fullName evidence="5">Protein SCAI</fullName>
    </recommendedName>
</protein>
<dbReference type="GO" id="GO:0005634">
    <property type="term" value="C:nucleus"/>
    <property type="evidence" value="ECO:0000318"/>
    <property type="project" value="GO_Central"/>
</dbReference>
<dbReference type="GO" id="GO:0003714">
    <property type="term" value="F:transcription corepressor activity"/>
    <property type="evidence" value="ECO:0000318"/>
    <property type="project" value="GO_Central"/>
</dbReference>
<evidence type="ECO:0000313" key="2">
    <source>
        <dbReference type="EMBL" id="KQJ90409.1"/>
    </source>
</evidence>
<gene>
    <name evidence="3" type="primary">LOC100831896</name>
    <name evidence="2" type="ORF">BRADI_4g31336v3</name>
</gene>
<dbReference type="Pfam" id="PF12070">
    <property type="entry name" value="SCAI"/>
    <property type="match status" value="1"/>
</dbReference>
<dbReference type="RefSeq" id="XP_003578183.1">
    <property type="nucleotide sequence ID" value="XM_003578135.4"/>
</dbReference>
<reference evidence="2" key="2">
    <citation type="submission" date="2017-06" db="EMBL/GenBank/DDBJ databases">
        <title>WGS assembly of Brachypodium distachyon.</title>
        <authorList>
            <consortium name="The International Brachypodium Initiative"/>
            <person name="Lucas S."/>
            <person name="Harmon-Smith M."/>
            <person name="Lail K."/>
            <person name="Tice H."/>
            <person name="Grimwood J."/>
            <person name="Bruce D."/>
            <person name="Barry K."/>
            <person name="Shu S."/>
            <person name="Lindquist E."/>
            <person name="Wang M."/>
            <person name="Pitluck S."/>
            <person name="Vogel J.P."/>
            <person name="Garvin D.F."/>
            <person name="Mockler T.C."/>
            <person name="Schmutz J."/>
            <person name="Rokhsar D."/>
            <person name="Bevan M.W."/>
        </authorList>
    </citation>
    <scope>NUCLEOTIDE SEQUENCE</scope>
    <source>
        <strain evidence="2">Bd21</strain>
    </source>
</reference>
<proteinExistence type="predicted"/>